<dbReference type="FunFam" id="2.40.30.10:FF:000004">
    <property type="entry name" value="50S ribosomal protein L3"/>
    <property type="match status" value="1"/>
</dbReference>
<dbReference type="GO" id="GO:0022625">
    <property type="term" value="C:cytosolic large ribosomal subunit"/>
    <property type="evidence" value="ECO:0007669"/>
    <property type="project" value="TreeGrafter"/>
</dbReference>
<comment type="subunit">
    <text evidence="7 9">Part of the 50S ribosomal subunit. Forms a cluster with proteins L14 and L19.</text>
</comment>
<evidence type="ECO:0000256" key="4">
    <source>
        <dbReference type="ARBA" id="ARBA00022980"/>
    </source>
</evidence>
<evidence type="ECO:0000256" key="3">
    <source>
        <dbReference type="ARBA" id="ARBA00022884"/>
    </source>
</evidence>
<proteinExistence type="inferred from homology"/>
<dbReference type="InterPro" id="IPR000597">
    <property type="entry name" value="Ribosomal_uL3"/>
</dbReference>
<dbReference type="GO" id="GO:0019843">
    <property type="term" value="F:rRNA binding"/>
    <property type="evidence" value="ECO:0007669"/>
    <property type="project" value="UniProtKB-UniRule"/>
</dbReference>
<protein>
    <recommendedName>
        <fullName evidence="6 7">Large ribosomal subunit protein uL3</fullName>
    </recommendedName>
</protein>
<organism evidence="10 11">
    <name type="scientific">Desulfoscipio geothermicus DSM 3669</name>
    <dbReference type="NCBI Taxonomy" id="1121426"/>
    <lineage>
        <taxon>Bacteria</taxon>
        <taxon>Bacillati</taxon>
        <taxon>Bacillota</taxon>
        <taxon>Clostridia</taxon>
        <taxon>Eubacteriales</taxon>
        <taxon>Desulfallaceae</taxon>
        <taxon>Desulfoscipio</taxon>
    </lineage>
</organism>
<dbReference type="RefSeq" id="WP_092482943.1">
    <property type="nucleotide sequence ID" value="NZ_FOYM01000011.1"/>
</dbReference>
<keyword evidence="11" id="KW-1185">Reference proteome</keyword>
<keyword evidence="2 7" id="KW-0699">rRNA-binding</keyword>
<evidence type="ECO:0000256" key="1">
    <source>
        <dbReference type="ARBA" id="ARBA00006540"/>
    </source>
</evidence>
<evidence type="ECO:0000256" key="6">
    <source>
        <dbReference type="ARBA" id="ARBA00035243"/>
    </source>
</evidence>
<dbReference type="GO" id="GO:0003735">
    <property type="term" value="F:structural constituent of ribosome"/>
    <property type="evidence" value="ECO:0007669"/>
    <property type="project" value="UniProtKB-UniRule"/>
</dbReference>
<dbReference type="Gene3D" id="3.30.160.810">
    <property type="match status" value="1"/>
</dbReference>
<dbReference type="InterPro" id="IPR009000">
    <property type="entry name" value="Transl_B-barrel_sf"/>
</dbReference>
<evidence type="ECO:0000313" key="10">
    <source>
        <dbReference type="EMBL" id="SFR04869.1"/>
    </source>
</evidence>
<keyword evidence="4 7" id="KW-0689">Ribosomal protein</keyword>
<gene>
    <name evidence="7" type="primary">rplC</name>
    <name evidence="10" type="ORF">SAMN05660706_1113</name>
</gene>
<evidence type="ECO:0000256" key="8">
    <source>
        <dbReference type="RuleBase" id="RU003905"/>
    </source>
</evidence>
<dbReference type="Gene3D" id="2.40.30.10">
    <property type="entry name" value="Translation factors"/>
    <property type="match status" value="1"/>
</dbReference>
<keyword evidence="5 7" id="KW-0687">Ribonucleoprotein</keyword>
<dbReference type="EMBL" id="FOYM01000011">
    <property type="protein sequence ID" value="SFR04869.1"/>
    <property type="molecule type" value="Genomic_DNA"/>
</dbReference>
<reference evidence="11" key="1">
    <citation type="submission" date="2016-10" db="EMBL/GenBank/DDBJ databases">
        <authorList>
            <person name="Varghese N."/>
            <person name="Submissions S."/>
        </authorList>
    </citation>
    <scope>NUCLEOTIDE SEQUENCE [LARGE SCALE GENOMIC DNA]</scope>
    <source>
        <strain evidence="11">DSM 3669</strain>
    </source>
</reference>
<dbReference type="Pfam" id="PF00297">
    <property type="entry name" value="Ribosomal_L3"/>
    <property type="match status" value="1"/>
</dbReference>
<sequence>MPKAILGKKVGMTQVFTDEGIAVPVTVIEAGPCIVVQKKTGEKDGYNAVQLGFGEKRENLFNKPIKGHFEKAGVKPKRYLREVRVDDIDTYEVGQEIKADIFEAGQKVDVVGTSKGRGFAGGIKRHGFHRGPMAHGSKYHRRPGALSAKGPARVFKGRKLPGHYGMERVTVQNLEVVRVDAGKNLLAVKGAIPGARGGLVMVKEAVKAR</sequence>
<dbReference type="InterPro" id="IPR019926">
    <property type="entry name" value="Ribosomal_uL3_CS"/>
</dbReference>
<comment type="similarity">
    <text evidence="1 7 8">Belongs to the universal ribosomal protein uL3 family.</text>
</comment>
<dbReference type="InterPro" id="IPR019927">
    <property type="entry name" value="Ribosomal_uL3_bac/org-type"/>
</dbReference>
<dbReference type="FunFam" id="3.30.160.810:FF:000002">
    <property type="entry name" value="50S ribosomal protein L3"/>
    <property type="match status" value="1"/>
</dbReference>
<accession>A0A1I6DHF2</accession>
<dbReference type="AlphaFoldDB" id="A0A1I6DHF2"/>
<name>A0A1I6DHF2_9FIRM</name>
<evidence type="ECO:0000256" key="5">
    <source>
        <dbReference type="ARBA" id="ARBA00023274"/>
    </source>
</evidence>
<dbReference type="NCBIfam" id="TIGR03625">
    <property type="entry name" value="L3_bact"/>
    <property type="match status" value="1"/>
</dbReference>
<dbReference type="PANTHER" id="PTHR11229">
    <property type="entry name" value="50S RIBOSOMAL PROTEIN L3"/>
    <property type="match status" value="1"/>
</dbReference>
<dbReference type="GO" id="GO:0006412">
    <property type="term" value="P:translation"/>
    <property type="evidence" value="ECO:0007669"/>
    <property type="project" value="UniProtKB-UniRule"/>
</dbReference>
<evidence type="ECO:0000256" key="2">
    <source>
        <dbReference type="ARBA" id="ARBA00022730"/>
    </source>
</evidence>
<keyword evidence="3 7" id="KW-0694">RNA-binding</keyword>
<comment type="function">
    <text evidence="7 9">One of the primary rRNA binding proteins, it binds directly near the 3'-end of the 23S rRNA, where it nucleates assembly of the 50S subunit.</text>
</comment>
<evidence type="ECO:0000256" key="9">
    <source>
        <dbReference type="RuleBase" id="RU003906"/>
    </source>
</evidence>
<dbReference type="OrthoDB" id="9806135at2"/>
<evidence type="ECO:0000313" key="11">
    <source>
        <dbReference type="Proteomes" id="UP000199584"/>
    </source>
</evidence>
<dbReference type="SUPFAM" id="SSF50447">
    <property type="entry name" value="Translation proteins"/>
    <property type="match status" value="1"/>
</dbReference>
<dbReference type="HAMAP" id="MF_01325_B">
    <property type="entry name" value="Ribosomal_uL3_B"/>
    <property type="match status" value="1"/>
</dbReference>
<dbReference type="PANTHER" id="PTHR11229:SF16">
    <property type="entry name" value="LARGE RIBOSOMAL SUBUNIT PROTEIN UL3C"/>
    <property type="match status" value="1"/>
</dbReference>
<dbReference type="STRING" id="39060.SAMN05660706_1113"/>
<dbReference type="PROSITE" id="PS00474">
    <property type="entry name" value="RIBOSOMAL_L3"/>
    <property type="match status" value="1"/>
</dbReference>
<dbReference type="Proteomes" id="UP000199584">
    <property type="component" value="Unassembled WGS sequence"/>
</dbReference>
<evidence type="ECO:0000256" key="7">
    <source>
        <dbReference type="HAMAP-Rule" id="MF_01325"/>
    </source>
</evidence>